<dbReference type="InterPro" id="IPR041698">
    <property type="entry name" value="Methyltransf_25"/>
</dbReference>
<dbReference type="CDD" id="cd02440">
    <property type="entry name" value="AdoMet_MTases"/>
    <property type="match status" value="1"/>
</dbReference>
<proteinExistence type="predicted"/>
<comment type="caution">
    <text evidence="3">The sequence shown here is derived from an EMBL/GenBank/DDBJ whole genome shotgun (WGS) entry which is preliminary data.</text>
</comment>
<dbReference type="Pfam" id="PF13649">
    <property type="entry name" value="Methyltransf_25"/>
    <property type="match status" value="1"/>
</dbReference>
<protein>
    <recommendedName>
        <fullName evidence="2">Methyltransferase domain-containing protein</fullName>
    </recommendedName>
</protein>
<dbReference type="Gene3D" id="3.40.50.150">
    <property type="entry name" value="Vaccinia Virus protein VP39"/>
    <property type="match status" value="1"/>
</dbReference>
<sequence>MKDPYEIFKNKLFFEEVFVGWGFRHVTKEILRVLKRDNSETVLEVCCGTGKLSEKITRNGMEVTGIDMSRTMLDRAIKKKRAKSLIFQDATRMSFEDEFDAAIVQIALHEMIPAIRGEVFENMKKAVKKDGIIIVSDISHSRETTINARINGYFVRKGEEQFLDTYPVHYHNYIKFMEIGGVRGFLEGEKIISENYFMGGHIGVIAIAN</sequence>
<dbReference type="InterPro" id="IPR029063">
    <property type="entry name" value="SAM-dependent_MTases_sf"/>
</dbReference>
<dbReference type="EMBL" id="LAZR01033644">
    <property type="protein sequence ID" value="KKL47489.1"/>
    <property type="molecule type" value="Genomic_DNA"/>
</dbReference>
<dbReference type="PANTHER" id="PTHR43861">
    <property type="entry name" value="TRANS-ACONITATE 2-METHYLTRANSFERASE-RELATED"/>
    <property type="match status" value="1"/>
</dbReference>
<dbReference type="AlphaFoldDB" id="A0A0F9CEK2"/>
<organism evidence="3">
    <name type="scientific">marine sediment metagenome</name>
    <dbReference type="NCBI Taxonomy" id="412755"/>
    <lineage>
        <taxon>unclassified sequences</taxon>
        <taxon>metagenomes</taxon>
        <taxon>ecological metagenomes</taxon>
    </lineage>
</organism>
<feature type="domain" description="Methyltransferase" evidence="2">
    <location>
        <begin position="42"/>
        <end position="131"/>
    </location>
</feature>
<reference evidence="3" key="1">
    <citation type="journal article" date="2015" name="Nature">
        <title>Complex archaea that bridge the gap between prokaryotes and eukaryotes.</title>
        <authorList>
            <person name="Spang A."/>
            <person name="Saw J.H."/>
            <person name="Jorgensen S.L."/>
            <person name="Zaremba-Niedzwiedzka K."/>
            <person name="Martijn J."/>
            <person name="Lind A.E."/>
            <person name="van Eijk R."/>
            <person name="Schleper C."/>
            <person name="Guy L."/>
            <person name="Ettema T.J."/>
        </authorList>
    </citation>
    <scope>NUCLEOTIDE SEQUENCE</scope>
</reference>
<evidence type="ECO:0000313" key="3">
    <source>
        <dbReference type="EMBL" id="KKL47489.1"/>
    </source>
</evidence>
<evidence type="ECO:0000259" key="2">
    <source>
        <dbReference type="Pfam" id="PF13649"/>
    </source>
</evidence>
<keyword evidence="1" id="KW-0808">Transferase</keyword>
<evidence type="ECO:0000256" key="1">
    <source>
        <dbReference type="ARBA" id="ARBA00022679"/>
    </source>
</evidence>
<name>A0A0F9CEK2_9ZZZZ</name>
<dbReference type="GO" id="GO:0016740">
    <property type="term" value="F:transferase activity"/>
    <property type="evidence" value="ECO:0007669"/>
    <property type="project" value="UniProtKB-KW"/>
</dbReference>
<accession>A0A0F9CEK2</accession>
<dbReference type="SUPFAM" id="SSF53335">
    <property type="entry name" value="S-adenosyl-L-methionine-dependent methyltransferases"/>
    <property type="match status" value="1"/>
</dbReference>
<gene>
    <name evidence="3" type="ORF">LCGC14_2335040</name>
</gene>